<reference evidence="2 3" key="1">
    <citation type="journal article" date="2018" name="Sci. Data">
        <title>The draft genome sequence of cork oak.</title>
        <authorList>
            <person name="Ramos A.M."/>
            <person name="Usie A."/>
            <person name="Barbosa P."/>
            <person name="Barros P.M."/>
            <person name="Capote T."/>
            <person name="Chaves I."/>
            <person name="Simoes F."/>
            <person name="Abreu I."/>
            <person name="Carrasquinho I."/>
            <person name="Faro C."/>
            <person name="Guimaraes J.B."/>
            <person name="Mendonca D."/>
            <person name="Nobrega F."/>
            <person name="Rodrigues L."/>
            <person name="Saibo N.J.M."/>
            <person name="Varela M.C."/>
            <person name="Egas C."/>
            <person name="Matos J."/>
            <person name="Miguel C.M."/>
            <person name="Oliveira M.M."/>
            <person name="Ricardo C.P."/>
            <person name="Goncalves S."/>
        </authorList>
    </citation>
    <scope>NUCLEOTIDE SEQUENCE [LARGE SCALE GENOMIC DNA]</scope>
    <source>
        <strain evidence="3">cv. HL8</strain>
    </source>
</reference>
<proteinExistence type="predicted"/>
<accession>A0AAW0IH21</accession>
<keyword evidence="3" id="KW-1185">Reference proteome</keyword>
<gene>
    <name evidence="2" type="ORF">CFP56_004945</name>
</gene>
<organism evidence="2 3">
    <name type="scientific">Quercus suber</name>
    <name type="common">Cork oak</name>
    <dbReference type="NCBI Taxonomy" id="58331"/>
    <lineage>
        <taxon>Eukaryota</taxon>
        <taxon>Viridiplantae</taxon>
        <taxon>Streptophyta</taxon>
        <taxon>Embryophyta</taxon>
        <taxon>Tracheophyta</taxon>
        <taxon>Spermatophyta</taxon>
        <taxon>Magnoliopsida</taxon>
        <taxon>eudicotyledons</taxon>
        <taxon>Gunneridae</taxon>
        <taxon>Pentapetalae</taxon>
        <taxon>rosids</taxon>
        <taxon>fabids</taxon>
        <taxon>Fagales</taxon>
        <taxon>Fagaceae</taxon>
        <taxon>Quercus</taxon>
    </lineage>
</organism>
<protein>
    <recommendedName>
        <fullName evidence="4">Hydroxyproline-rich glycoprotein family protein</fullName>
    </recommendedName>
</protein>
<feature type="region of interest" description="Disordered" evidence="1">
    <location>
        <begin position="1"/>
        <end position="89"/>
    </location>
</feature>
<comment type="caution">
    <text evidence="2">The sequence shown here is derived from an EMBL/GenBank/DDBJ whole genome shotgun (WGS) entry which is preliminary data.</text>
</comment>
<evidence type="ECO:0008006" key="4">
    <source>
        <dbReference type="Google" id="ProtNLM"/>
    </source>
</evidence>
<name>A0AAW0IH21_QUESU</name>
<feature type="compositionally biased region" description="Polar residues" evidence="1">
    <location>
        <begin position="1"/>
        <end position="10"/>
    </location>
</feature>
<evidence type="ECO:0000256" key="1">
    <source>
        <dbReference type="SAM" id="MobiDB-lite"/>
    </source>
</evidence>
<feature type="non-terminal residue" evidence="2">
    <location>
        <position position="1"/>
    </location>
</feature>
<dbReference type="EMBL" id="PKMF04001224">
    <property type="protein sequence ID" value="KAK7813546.1"/>
    <property type="molecule type" value="Genomic_DNA"/>
</dbReference>
<dbReference type="Proteomes" id="UP000237347">
    <property type="component" value="Unassembled WGS sequence"/>
</dbReference>
<evidence type="ECO:0000313" key="3">
    <source>
        <dbReference type="Proteomes" id="UP000237347"/>
    </source>
</evidence>
<feature type="compositionally biased region" description="Basic residues" evidence="1">
    <location>
        <begin position="54"/>
        <end position="63"/>
    </location>
</feature>
<feature type="compositionally biased region" description="Polar residues" evidence="1">
    <location>
        <begin position="18"/>
        <end position="32"/>
    </location>
</feature>
<dbReference type="AlphaFoldDB" id="A0AAW0IH21"/>
<evidence type="ECO:0000313" key="2">
    <source>
        <dbReference type="EMBL" id="KAK7813546.1"/>
    </source>
</evidence>
<sequence length="233" mass="26626">HSRAQTQQKTATHHRGTKTLNPKPRNSFSSFFTDEFRPRRRQIPQTQNHETPPKKKKKNKHKTPQPPPQPPSPPPPSPPVQAKVQSFKENPKKFPPFVAYFPSGYDPTKNLNNSEQIDGHESAPSVKVYRSQERPQRVEMVYVIVDSSRMFAIVKVFRLEPKVRGLEAADKKTESPVKEELSAVKKADRFRELTNLYGTKKARNETGIVLDVDGNTTLVVKTVLLKEERRAEV</sequence>
<feature type="compositionally biased region" description="Pro residues" evidence="1">
    <location>
        <begin position="64"/>
        <end position="79"/>
    </location>
</feature>